<keyword evidence="3" id="KW-1185">Reference proteome</keyword>
<proteinExistence type="predicted"/>
<protein>
    <recommendedName>
        <fullName evidence="4">Scaffolding protein</fullName>
    </recommendedName>
</protein>
<dbReference type="Proteomes" id="UP000663311">
    <property type="component" value="Segment"/>
</dbReference>
<feature type="compositionally biased region" description="Low complexity" evidence="1">
    <location>
        <begin position="29"/>
        <end position="50"/>
    </location>
</feature>
<evidence type="ECO:0008006" key="4">
    <source>
        <dbReference type="Google" id="ProtNLM"/>
    </source>
</evidence>
<dbReference type="EMBL" id="MT701596">
    <property type="protein sequence ID" value="QPB09765.1"/>
    <property type="molecule type" value="Genomic_DNA"/>
</dbReference>
<evidence type="ECO:0000313" key="2">
    <source>
        <dbReference type="EMBL" id="QPB09765.1"/>
    </source>
</evidence>
<sequence>MPEENTPETPDVPETPNPSEGGTPEDAPQKPQEPVQEPVTPPVTKETTPEVPAPQTPAQGDDATAKAEAEAAKATARAAQLELELNRERMARKHGVPDELVGMLRADSLEADAKALGALATAKGSTLGTGGLDPTDNHDPKAEGEALADRIFAKNRYF</sequence>
<feature type="region of interest" description="Disordered" evidence="1">
    <location>
        <begin position="1"/>
        <end position="75"/>
    </location>
</feature>
<name>A0A873WNX6_9CAUD</name>
<accession>A0A873WNX6</accession>
<reference evidence="2" key="1">
    <citation type="submission" date="2020-07" db="EMBL/GenBank/DDBJ databases">
        <title>Complete genome sequence of Streptomyces phage Shady.</title>
        <authorList>
            <person name="Ortega C.A."/>
            <person name="Hernandez I."/>
            <person name="Guadalupe Vizoso-Pinto M."/>
            <person name="Clark J.D."/>
            <person name="Liu M."/>
            <person name="Burrowes B.H."/>
        </authorList>
    </citation>
    <scope>NUCLEOTIDE SEQUENCE</scope>
</reference>
<gene>
    <name evidence="2" type="ORF">CPT_Shady_004</name>
</gene>
<evidence type="ECO:0000313" key="3">
    <source>
        <dbReference type="Proteomes" id="UP000663311"/>
    </source>
</evidence>
<evidence type="ECO:0000256" key="1">
    <source>
        <dbReference type="SAM" id="MobiDB-lite"/>
    </source>
</evidence>
<organism evidence="2 3">
    <name type="scientific">Streptomyces phage Shady</name>
    <dbReference type="NCBI Taxonomy" id="2767585"/>
    <lineage>
        <taxon>Viruses</taxon>
        <taxon>Duplodnaviria</taxon>
        <taxon>Heunggongvirae</taxon>
        <taxon>Uroviricota</taxon>
        <taxon>Caudoviricetes</taxon>
        <taxon>Colingsworthviridae</taxon>
        <taxon>Shadyvirus</taxon>
        <taxon>Shadyvirus shady</taxon>
    </lineage>
</organism>